<keyword evidence="1" id="KW-0489">Methyltransferase</keyword>
<dbReference type="SUPFAM" id="SSF53335">
    <property type="entry name" value="S-adenosyl-L-methionine-dependent methyltransferases"/>
    <property type="match status" value="1"/>
</dbReference>
<reference evidence="5 6" key="2">
    <citation type="journal article" date="2013" name="Genome Announc.">
        <title>Draft Genome Sequence of Methylobacterium mesophilicum Strain SR1.6/6, Isolated from Citrus sinensis.</title>
        <authorList>
            <person name="Marinho Almeida D."/>
            <person name="Dini-Andreote F."/>
            <person name="Camargo Neves A.A."/>
            <person name="Juca Ramos R.T."/>
            <person name="Andreote F.D."/>
            <person name="Carneiro A.R."/>
            <person name="Oliveira de Souza Lima A."/>
            <person name="Caracciolo Gomes de Sa P.H."/>
            <person name="Ribeiro Barbosa M.S."/>
            <person name="Araujo W.L."/>
            <person name="Silva A."/>
        </authorList>
    </citation>
    <scope>NUCLEOTIDE SEQUENCE [LARGE SCALE GENOMIC DNA]</scope>
    <source>
        <strain evidence="5 6">SR1.6/6</strain>
    </source>
</reference>
<organism evidence="5 6">
    <name type="scientific">Methylobacterium mesophilicum SR1.6/6</name>
    <dbReference type="NCBI Taxonomy" id="908290"/>
    <lineage>
        <taxon>Bacteria</taxon>
        <taxon>Pseudomonadati</taxon>
        <taxon>Pseudomonadota</taxon>
        <taxon>Alphaproteobacteria</taxon>
        <taxon>Hyphomicrobiales</taxon>
        <taxon>Methylobacteriaceae</taxon>
        <taxon>Methylobacterium</taxon>
    </lineage>
</organism>
<protein>
    <recommendedName>
        <fullName evidence="7">S-adenosylmethionine-binding protein</fullName>
    </recommendedName>
</protein>
<reference evidence="5 6" key="1">
    <citation type="journal article" date="2012" name="Genet. Mol. Biol.">
        <title>Analysis of 16S rRNA and mxaF genes revealing insights into Methylobacterium niche-specific plant association.</title>
        <authorList>
            <person name="Dourado M.N."/>
            <person name="Andreote F.D."/>
            <person name="Dini-Andreote F."/>
            <person name="Conti R."/>
            <person name="Araujo J.M."/>
            <person name="Araujo W.L."/>
        </authorList>
    </citation>
    <scope>NUCLEOTIDE SEQUENCE [LARGE SCALE GENOMIC DNA]</scope>
    <source>
        <strain evidence="5 6">SR1.6/6</strain>
    </source>
</reference>
<dbReference type="InterPro" id="IPR007757">
    <property type="entry name" value="MT-A70-like"/>
</dbReference>
<dbReference type="AlphaFoldDB" id="A0A6B9FU06"/>
<proteinExistence type="inferred from homology"/>
<keyword evidence="2" id="KW-0808">Transferase</keyword>
<dbReference type="PROSITE" id="PS51143">
    <property type="entry name" value="MT_A70"/>
    <property type="match status" value="1"/>
</dbReference>
<sequence>MVDPPWAEDNISRAAGHDYATMPLDEIRGMPIADWAEENCHLYLWATNNTLGLAFELIAGWGFAYKTVHTWTKSTIGLGRYFRNSTEHVLFAVRGELRTLRPARSVRTDHDWPVGANSVKPEGFYDLVRACSYPPYGEAFQRLARPDFCNLYQAPAAAREAAE</sequence>
<name>A0A6B9FU06_9HYPH</name>
<dbReference type="Proteomes" id="UP000012488">
    <property type="component" value="Chromosome"/>
</dbReference>
<dbReference type="PANTHER" id="PTHR12829:SF7">
    <property type="entry name" value="N6-ADENOSINE-METHYLTRANSFERASE CATALYTIC SUBUNIT"/>
    <property type="match status" value="1"/>
</dbReference>
<evidence type="ECO:0000256" key="3">
    <source>
        <dbReference type="ARBA" id="ARBA00022691"/>
    </source>
</evidence>
<dbReference type="GO" id="GO:0032259">
    <property type="term" value="P:methylation"/>
    <property type="evidence" value="ECO:0007669"/>
    <property type="project" value="UniProtKB-KW"/>
</dbReference>
<comment type="similarity">
    <text evidence="4">Belongs to the MT-A70-like family.</text>
</comment>
<dbReference type="EMBL" id="CP043538">
    <property type="protein sequence ID" value="QGY05522.1"/>
    <property type="molecule type" value="Genomic_DNA"/>
</dbReference>
<evidence type="ECO:0000256" key="2">
    <source>
        <dbReference type="ARBA" id="ARBA00022679"/>
    </source>
</evidence>
<dbReference type="RefSeq" id="WP_106428272.1">
    <property type="nucleotide sequence ID" value="NZ_CP043538.1"/>
</dbReference>
<dbReference type="InterPro" id="IPR029063">
    <property type="entry name" value="SAM-dependent_MTases_sf"/>
</dbReference>
<accession>A0A6B9FU06</accession>
<dbReference type="KEGG" id="mmes:MMSR116_29235"/>
<evidence type="ECO:0000256" key="4">
    <source>
        <dbReference type="PROSITE-ProRule" id="PRU00489"/>
    </source>
</evidence>
<dbReference type="PANTHER" id="PTHR12829">
    <property type="entry name" value="N6-ADENOSINE-METHYLTRANSFERASE"/>
    <property type="match status" value="1"/>
</dbReference>
<keyword evidence="3" id="KW-0949">S-adenosyl-L-methionine</keyword>
<evidence type="ECO:0000256" key="1">
    <source>
        <dbReference type="ARBA" id="ARBA00022603"/>
    </source>
</evidence>
<gene>
    <name evidence="5" type="ORF">MMSR116_29235</name>
</gene>
<evidence type="ECO:0008006" key="7">
    <source>
        <dbReference type="Google" id="ProtNLM"/>
    </source>
</evidence>
<dbReference type="Pfam" id="PF05063">
    <property type="entry name" value="MT-A70"/>
    <property type="match status" value="1"/>
</dbReference>
<dbReference type="OrthoDB" id="9800596at2"/>
<evidence type="ECO:0000313" key="6">
    <source>
        <dbReference type="Proteomes" id="UP000012488"/>
    </source>
</evidence>
<dbReference type="GO" id="GO:0008168">
    <property type="term" value="F:methyltransferase activity"/>
    <property type="evidence" value="ECO:0007669"/>
    <property type="project" value="UniProtKB-KW"/>
</dbReference>
<evidence type="ECO:0000313" key="5">
    <source>
        <dbReference type="EMBL" id="QGY05522.1"/>
    </source>
</evidence>